<evidence type="ECO:0000313" key="3">
    <source>
        <dbReference type="Proteomes" id="UP000192906"/>
    </source>
</evidence>
<organism evidence="2 3">
    <name type="scientific">Desulfovibrio gilichinskyi</name>
    <dbReference type="NCBI Taxonomy" id="1519643"/>
    <lineage>
        <taxon>Bacteria</taxon>
        <taxon>Pseudomonadati</taxon>
        <taxon>Thermodesulfobacteriota</taxon>
        <taxon>Desulfovibrionia</taxon>
        <taxon>Desulfovibrionales</taxon>
        <taxon>Desulfovibrionaceae</taxon>
        <taxon>Desulfovibrio</taxon>
    </lineage>
</organism>
<dbReference type="EMBL" id="FWZU01000003">
    <property type="protein sequence ID" value="SMF17831.1"/>
    <property type="molecule type" value="Genomic_DNA"/>
</dbReference>
<evidence type="ECO:0000256" key="1">
    <source>
        <dbReference type="SAM" id="Phobius"/>
    </source>
</evidence>
<dbReference type="AlphaFoldDB" id="A0A1X7DM16"/>
<reference evidence="3" key="1">
    <citation type="submission" date="2017-04" db="EMBL/GenBank/DDBJ databases">
        <authorList>
            <person name="Varghese N."/>
            <person name="Submissions S."/>
        </authorList>
    </citation>
    <scope>NUCLEOTIDE SEQUENCE [LARGE SCALE GENOMIC DNA]</scope>
    <source>
        <strain evidence="3">K3S</strain>
    </source>
</reference>
<keyword evidence="3" id="KW-1185">Reference proteome</keyword>
<keyword evidence="1" id="KW-0812">Transmembrane</keyword>
<gene>
    <name evidence="2" type="ORF">SAMN06295933_2046</name>
</gene>
<name>A0A1X7DM16_9BACT</name>
<accession>A0A1X7DM16</accession>
<feature type="transmembrane region" description="Helical" evidence="1">
    <location>
        <begin position="531"/>
        <end position="553"/>
    </location>
</feature>
<keyword evidence="1" id="KW-0472">Membrane</keyword>
<evidence type="ECO:0000313" key="2">
    <source>
        <dbReference type="EMBL" id="SMF17831.1"/>
    </source>
</evidence>
<dbReference type="Proteomes" id="UP000192906">
    <property type="component" value="Unassembled WGS sequence"/>
</dbReference>
<protein>
    <submittedName>
        <fullName evidence="2">Uncharacterized protein</fullName>
    </submittedName>
</protein>
<dbReference type="STRING" id="1519643.SAMN06295933_2046"/>
<keyword evidence="1" id="KW-1133">Transmembrane helix</keyword>
<sequence length="713" mass="82012">MHTVVLDLYGEIPSMAEFKPFLYPLLSSGELKMFWEERNSEKPVNYELSYRKLLQHLRRLSASNWHLIIMLGVSEDTSCYDENENLCTGSLADQITKIQNYLLARLSGKLAPMRVSYIVVDPIRRQGHTNAPIDKLDKSYLHWEMDTCGYTSLNNIPCTFRKQDIDDLEELKTEIDFSKETTSEGFGGLSSELQNKLTACCERYIECVSSAVCRVALEWEDQPAGNRVNMYSRDKEYLSVKKALTLSSNFEETLWSRIQLDPESVNSIRPEIIFKELLYDYYSVSGIINERSCCVRVRQADFSAPRHDSIQFRVGIVILLLLEIGEDDNMLGPKSFLSLGNNIDVNIELAGNMIDHYLHALEAAKDSVKIDSTRAIQGSFTLQRTPEVHFEEPKPVELPAPPATIYFKDWNNWWEDVNSSLSHERDQYKKLDRENVFLLKRANKSIEIVDIDNIEAALDQFKEDRETMKKVVANKDYLDFNITWKRDTQDLIDKLKYRTEIFSGVRLLFSYGTILTVFVLLMLFLGGGGGYLYYMLGWGMLSLLIMGICSLGAKLKLKRVQNELKKIASSHKKYLSDILKGNKEHLKKQCEFSAVANNYRKLFKEVNHELRRKSLILYHANKVADHIELMRPLADLWKADEPILNSNEFADEIFYDRPVVDNLIYSPSTFIPDAASYSLEVKHGLTNPSVTYFPFKLVALEEDGMFEGGRKDV</sequence>
<feature type="transmembrane region" description="Helical" evidence="1">
    <location>
        <begin position="504"/>
        <end position="525"/>
    </location>
</feature>
<proteinExistence type="predicted"/>